<reference evidence="2" key="1">
    <citation type="submission" date="2023-07" db="EMBL/GenBank/DDBJ databases">
        <title>Fictibacillus sp. isolated from freshwater pond.</title>
        <authorList>
            <person name="Kirdat K."/>
            <person name="Bhat A."/>
            <person name="Mourya A."/>
            <person name="Yadav A."/>
        </authorList>
    </citation>
    <scope>NUCLEOTIDE SEQUENCE</scope>
    <source>
        <strain evidence="2">NE201</strain>
    </source>
</reference>
<dbReference type="Gene3D" id="3.90.1200.10">
    <property type="match status" value="1"/>
</dbReference>
<evidence type="ECO:0000313" key="3">
    <source>
        <dbReference type="Proteomes" id="UP001172721"/>
    </source>
</evidence>
<proteinExistence type="predicted"/>
<keyword evidence="3" id="KW-1185">Reference proteome</keyword>
<dbReference type="Proteomes" id="UP001172721">
    <property type="component" value="Unassembled WGS sequence"/>
</dbReference>
<dbReference type="EMBL" id="JAUHTR010000002">
    <property type="protein sequence ID" value="MDN4524250.1"/>
    <property type="molecule type" value="Genomic_DNA"/>
</dbReference>
<protein>
    <submittedName>
        <fullName evidence="2">Aminoglycoside phosphotransferase family protein</fullName>
    </submittedName>
</protein>
<dbReference type="InterPro" id="IPR011009">
    <property type="entry name" value="Kinase-like_dom_sf"/>
</dbReference>
<sequence length="305" mass="35315">MNNNVKSAILDKYNVAQSDFLGSGMEAEVYALPHQKVLKVYNDMSDLNKQKSLKEFYAGIHSDGLSYELPYIYDVFLENGLLVTTEKRIEGSNMQTLLSGMSYDEQDKMMEIYLNAQLALQQIKGKSTIKEFVLFEDGIKADNWYGVLKEKITEQQKGLKPYFERDVVDYEVKLNHLSNILSPGYKGEHSLIHGDYFPGNLLMNRNNEVTGVIDFGLMTMYGDPLFDIAIGWVCFDMYDELNAKIRDRYLTIILSTLGEGIRKELYFYVLIYSFITANFYFEDCSDGHYQWCVENINNKDYWHAL</sequence>
<organism evidence="2 3">
    <name type="scientific">Fictibacillus fluitans</name>
    <dbReference type="NCBI Taxonomy" id="3058422"/>
    <lineage>
        <taxon>Bacteria</taxon>
        <taxon>Bacillati</taxon>
        <taxon>Bacillota</taxon>
        <taxon>Bacilli</taxon>
        <taxon>Bacillales</taxon>
        <taxon>Fictibacillaceae</taxon>
        <taxon>Fictibacillus</taxon>
    </lineage>
</organism>
<dbReference type="PROSITE" id="PS50011">
    <property type="entry name" value="PROTEIN_KINASE_DOM"/>
    <property type="match status" value="1"/>
</dbReference>
<accession>A0ABT8HU01</accession>
<evidence type="ECO:0000259" key="1">
    <source>
        <dbReference type="PROSITE" id="PS50011"/>
    </source>
</evidence>
<dbReference type="Pfam" id="PF01636">
    <property type="entry name" value="APH"/>
    <property type="match status" value="1"/>
</dbReference>
<evidence type="ECO:0000313" key="2">
    <source>
        <dbReference type="EMBL" id="MDN4524250.1"/>
    </source>
</evidence>
<name>A0ABT8HU01_9BACL</name>
<dbReference type="SUPFAM" id="SSF56112">
    <property type="entry name" value="Protein kinase-like (PK-like)"/>
    <property type="match status" value="1"/>
</dbReference>
<comment type="caution">
    <text evidence="2">The sequence shown here is derived from an EMBL/GenBank/DDBJ whole genome shotgun (WGS) entry which is preliminary data.</text>
</comment>
<gene>
    <name evidence="2" type="ORF">QYB97_07180</name>
</gene>
<dbReference type="InterPro" id="IPR002575">
    <property type="entry name" value="Aminoglycoside_PTrfase"/>
</dbReference>
<dbReference type="InterPro" id="IPR000719">
    <property type="entry name" value="Prot_kinase_dom"/>
</dbReference>
<feature type="domain" description="Protein kinase" evidence="1">
    <location>
        <begin position="15"/>
        <end position="305"/>
    </location>
</feature>
<dbReference type="Gene3D" id="3.30.200.150">
    <property type="match status" value="1"/>
</dbReference>
<dbReference type="RefSeq" id="WP_301165294.1">
    <property type="nucleotide sequence ID" value="NZ_JAUHTR010000002.1"/>
</dbReference>